<protein>
    <recommendedName>
        <fullName evidence="3">Tetratricopeptide repeat protein</fullName>
    </recommendedName>
</protein>
<sequence>MDTHGKKALRVLDAATNAKRMGANEKAIRLYREYLDMVDPSFTHGVWNSMAEILFEKKEYDNSLSHCNRALELMKDFIPALELRAKIHNALGNTTAMEEDRNTINKLNSIEQAKWDDPNHYYHYK</sequence>
<accession>A0ABY2MQS0</accession>
<evidence type="ECO:0000313" key="2">
    <source>
        <dbReference type="Proteomes" id="UP000297352"/>
    </source>
</evidence>
<dbReference type="SMART" id="SM00028">
    <property type="entry name" value="TPR"/>
    <property type="match status" value="1"/>
</dbReference>
<organism evidence="1 2">
    <name type="scientific">Leptospira levettii</name>
    <dbReference type="NCBI Taxonomy" id="2023178"/>
    <lineage>
        <taxon>Bacteria</taxon>
        <taxon>Pseudomonadati</taxon>
        <taxon>Spirochaetota</taxon>
        <taxon>Spirochaetia</taxon>
        <taxon>Leptospirales</taxon>
        <taxon>Leptospiraceae</taxon>
        <taxon>Leptospira</taxon>
    </lineage>
</organism>
<reference evidence="2" key="1">
    <citation type="journal article" date="2019" name="PLoS Negl. Trop. Dis.">
        <title>Revisiting the worldwide diversity of Leptospira species in the environment.</title>
        <authorList>
            <person name="Vincent A.T."/>
            <person name="Schiettekatte O."/>
            <person name="Bourhy P."/>
            <person name="Veyrier F.J."/>
            <person name="Picardeau M."/>
        </authorList>
    </citation>
    <scope>NUCLEOTIDE SEQUENCE [LARGE SCALE GENOMIC DNA]</scope>
    <source>
        <strain evidence="2">201702449</strain>
    </source>
</reference>
<dbReference type="InterPro" id="IPR011990">
    <property type="entry name" value="TPR-like_helical_dom_sf"/>
</dbReference>
<dbReference type="Gene3D" id="1.25.40.10">
    <property type="entry name" value="Tetratricopeptide repeat domain"/>
    <property type="match status" value="1"/>
</dbReference>
<evidence type="ECO:0000313" key="1">
    <source>
        <dbReference type="EMBL" id="TGL73163.1"/>
    </source>
</evidence>
<keyword evidence="2" id="KW-1185">Reference proteome</keyword>
<dbReference type="RefSeq" id="WP_135652188.1">
    <property type="nucleotide sequence ID" value="NZ_JBNURW010000002.1"/>
</dbReference>
<dbReference type="EMBL" id="RQGI01000019">
    <property type="protein sequence ID" value="TGL73163.1"/>
    <property type="molecule type" value="Genomic_DNA"/>
</dbReference>
<dbReference type="SUPFAM" id="SSF48452">
    <property type="entry name" value="TPR-like"/>
    <property type="match status" value="1"/>
</dbReference>
<evidence type="ECO:0008006" key="3">
    <source>
        <dbReference type="Google" id="ProtNLM"/>
    </source>
</evidence>
<gene>
    <name evidence="1" type="ORF">EHQ60_05255</name>
</gene>
<dbReference type="InterPro" id="IPR019734">
    <property type="entry name" value="TPR_rpt"/>
</dbReference>
<name>A0ABY2MQS0_9LEPT</name>
<comment type="caution">
    <text evidence="1">The sequence shown here is derived from an EMBL/GenBank/DDBJ whole genome shotgun (WGS) entry which is preliminary data.</text>
</comment>
<dbReference type="Proteomes" id="UP000297352">
    <property type="component" value="Unassembled WGS sequence"/>
</dbReference>
<proteinExistence type="predicted"/>